<proteinExistence type="predicted"/>
<evidence type="ECO:0000256" key="5">
    <source>
        <dbReference type="ARBA" id="ARBA00023242"/>
    </source>
</evidence>
<keyword evidence="3" id="KW-0238">DNA-binding</keyword>
<keyword evidence="4" id="KW-0804">Transcription</keyword>
<dbReference type="GO" id="GO:0003677">
    <property type="term" value="F:DNA binding"/>
    <property type="evidence" value="ECO:0007669"/>
    <property type="project" value="UniProtKB-KW"/>
</dbReference>
<reference evidence="8 9" key="1">
    <citation type="submission" date="2018-01" db="EMBL/GenBank/DDBJ databases">
        <title>Harnessing the power of phylogenomics to disentangle the directionality and signatures of interkingdom host jumping in the parasitic fungal genus Tolypocladium.</title>
        <authorList>
            <person name="Quandt C.A."/>
            <person name="Patterson W."/>
            <person name="Spatafora J.W."/>
        </authorList>
    </citation>
    <scope>NUCLEOTIDE SEQUENCE [LARGE SCALE GENOMIC DNA]</scope>
    <source>
        <strain evidence="8 9">NRBC 100945</strain>
    </source>
</reference>
<evidence type="ECO:0000256" key="2">
    <source>
        <dbReference type="ARBA" id="ARBA00023015"/>
    </source>
</evidence>
<evidence type="ECO:0000313" key="9">
    <source>
        <dbReference type="Proteomes" id="UP000237481"/>
    </source>
</evidence>
<evidence type="ECO:0000256" key="4">
    <source>
        <dbReference type="ARBA" id="ARBA00023163"/>
    </source>
</evidence>
<dbReference type="GO" id="GO:0006351">
    <property type="term" value="P:DNA-templated transcription"/>
    <property type="evidence" value="ECO:0007669"/>
    <property type="project" value="InterPro"/>
</dbReference>
<feature type="region of interest" description="Disordered" evidence="6">
    <location>
        <begin position="1"/>
        <end position="33"/>
    </location>
</feature>
<dbReference type="InterPro" id="IPR007219">
    <property type="entry name" value="XnlR_reg_dom"/>
</dbReference>
<gene>
    <name evidence="8" type="ORF">TPAR_05024</name>
</gene>
<dbReference type="PANTHER" id="PTHR47171">
    <property type="entry name" value="FARA-RELATED"/>
    <property type="match status" value="1"/>
</dbReference>
<keyword evidence="2" id="KW-0805">Transcription regulation</keyword>
<evidence type="ECO:0000259" key="7">
    <source>
        <dbReference type="SMART" id="SM00906"/>
    </source>
</evidence>
<evidence type="ECO:0000256" key="6">
    <source>
        <dbReference type="SAM" id="MobiDB-lite"/>
    </source>
</evidence>
<dbReference type="InterPro" id="IPR052073">
    <property type="entry name" value="Amide_Lactam_Regulators"/>
</dbReference>
<dbReference type="Proteomes" id="UP000237481">
    <property type="component" value="Unassembled WGS sequence"/>
</dbReference>
<feature type="region of interest" description="Disordered" evidence="6">
    <location>
        <begin position="471"/>
        <end position="510"/>
    </location>
</feature>
<keyword evidence="1" id="KW-0862">Zinc</keyword>
<name>A0A2S4KX72_9HYPO</name>
<comment type="caution">
    <text evidence="8">The sequence shown here is derived from an EMBL/GenBank/DDBJ whole genome shotgun (WGS) entry which is preliminary data.</text>
</comment>
<dbReference type="PANTHER" id="PTHR47171:SF1">
    <property type="entry name" value="ZN(II)2CYS6 TRANSCRIPTION FACTOR (EUROFUNG)"/>
    <property type="match status" value="1"/>
</dbReference>
<dbReference type="SMART" id="SM00906">
    <property type="entry name" value="Fungal_trans"/>
    <property type="match status" value="1"/>
</dbReference>
<dbReference type="CDD" id="cd12148">
    <property type="entry name" value="fungal_TF_MHR"/>
    <property type="match status" value="1"/>
</dbReference>
<dbReference type="OrthoDB" id="5121955at2759"/>
<feature type="compositionally biased region" description="Polar residues" evidence="6">
    <location>
        <begin position="21"/>
        <end position="33"/>
    </location>
</feature>
<dbReference type="AlphaFoldDB" id="A0A2S4KX72"/>
<sequence length="561" mass="62862">GGAGSASGQRPRLTFPIPGSPGSQSQTEGAGTSAGTMRYLRDEGALTLPDLQTCLPALQAYFTWFHPSFPILDRADITRRLAAMDISRFLLQAMLFIGATYCDDETIVAMGFEDRSEAKRLLYTRARLLFHADWEKDEIILIQSIFLMSFWRGGPADVRDVRYWLGVVITLSESYGLHRSPKSPMSKNTHMTRMRRRIWWSIYVRERQVAAALGLPSRIRDEDCDIEPLSASDLGSEVCCSNNPLFGSCQAEHIAYAIKMVEMARLLGRIIDLYFSPGQPASTAVDVEGLDRSLEAWKNSFPDSMKYAADEGSESVWTCLLHLAYKYVPHASARISHYWSLTQIIRSHLRILIHRNSFLRYDEGNKCNQVVTSAACRISRIAEDMSTHGTLRYGQMHLITSLFAALCIHAISIRRGIGVSRRIAEHRAQMCLLCLKEIQKYWRINNNVLDLFLQYLDRSIAERLHAAQADGSANDASGAAKRSETAPGPASTSSMPPPRRESLLSPTLEQTRSQDELLEDQYFNLVNGHWEGDDALGDLGLFLQADDFAPVKGFNILGRSL</sequence>
<dbReference type="GO" id="GO:0008270">
    <property type="term" value="F:zinc ion binding"/>
    <property type="evidence" value="ECO:0007669"/>
    <property type="project" value="InterPro"/>
</dbReference>
<dbReference type="Pfam" id="PF04082">
    <property type="entry name" value="Fungal_trans"/>
    <property type="match status" value="1"/>
</dbReference>
<keyword evidence="9" id="KW-1185">Reference proteome</keyword>
<organism evidence="8 9">
    <name type="scientific">Tolypocladium paradoxum</name>
    <dbReference type="NCBI Taxonomy" id="94208"/>
    <lineage>
        <taxon>Eukaryota</taxon>
        <taxon>Fungi</taxon>
        <taxon>Dikarya</taxon>
        <taxon>Ascomycota</taxon>
        <taxon>Pezizomycotina</taxon>
        <taxon>Sordariomycetes</taxon>
        <taxon>Hypocreomycetidae</taxon>
        <taxon>Hypocreales</taxon>
        <taxon>Ophiocordycipitaceae</taxon>
        <taxon>Tolypocladium</taxon>
    </lineage>
</organism>
<keyword evidence="5" id="KW-0539">Nucleus</keyword>
<dbReference type="STRING" id="94208.A0A2S4KX72"/>
<dbReference type="EMBL" id="PKSG01000489">
    <property type="protein sequence ID" value="POR34783.1"/>
    <property type="molecule type" value="Genomic_DNA"/>
</dbReference>
<feature type="domain" description="Xylanolytic transcriptional activator regulatory" evidence="7">
    <location>
        <begin position="161"/>
        <end position="234"/>
    </location>
</feature>
<evidence type="ECO:0000256" key="3">
    <source>
        <dbReference type="ARBA" id="ARBA00023125"/>
    </source>
</evidence>
<evidence type="ECO:0000313" key="8">
    <source>
        <dbReference type="EMBL" id="POR34783.1"/>
    </source>
</evidence>
<evidence type="ECO:0000256" key="1">
    <source>
        <dbReference type="ARBA" id="ARBA00022833"/>
    </source>
</evidence>
<accession>A0A2S4KX72</accession>
<feature type="non-terminal residue" evidence="8">
    <location>
        <position position="1"/>
    </location>
</feature>
<feature type="compositionally biased region" description="Low complexity" evidence="6">
    <location>
        <begin position="471"/>
        <end position="480"/>
    </location>
</feature>
<protein>
    <submittedName>
        <fullName evidence="8">Cutinase transcription factor 1 alpha</fullName>
    </submittedName>
</protein>